<feature type="region of interest" description="Disordered" evidence="9">
    <location>
        <begin position="43"/>
        <end position="66"/>
    </location>
</feature>
<dbReference type="PANTHER" id="PTHR14002:SF1">
    <property type="entry name" value="ENDOGLIN"/>
    <property type="match status" value="1"/>
</dbReference>
<dbReference type="Pfam" id="PF26060">
    <property type="entry name" value="TGFBR3_N"/>
    <property type="match status" value="1"/>
</dbReference>
<keyword evidence="4" id="KW-0732">Signal</keyword>
<dbReference type="GO" id="GO:0001570">
    <property type="term" value="P:vasculogenesis"/>
    <property type="evidence" value="ECO:0007669"/>
    <property type="project" value="TreeGrafter"/>
</dbReference>
<evidence type="ECO:0000256" key="5">
    <source>
        <dbReference type="ARBA" id="ARBA00022989"/>
    </source>
</evidence>
<dbReference type="Proteomes" id="UP000618051">
    <property type="component" value="Unassembled WGS sequence"/>
</dbReference>
<keyword evidence="3 10" id="KW-0812">Transmembrane</keyword>
<evidence type="ECO:0000313" key="14">
    <source>
        <dbReference type="Proteomes" id="UP000618051"/>
    </source>
</evidence>
<dbReference type="EMBL" id="JADDUC020000023">
    <property type="protein sequence ID" value="KAI1232075.1"/>
    <property type="molecule type" value="Genomic_DNA"/>
</dbReference>
<reference evidence="12" key="1">
    <citation type="submission" date="2020-10" db="EMBL/GenBank/DDBJ databases">
        <title>Feather gene expression reveals the developmental basis of iridescence in African starlings.</title>
        <authorList>
            <person name="Rubenstein D.R."/>
        </authorList>
    </citation>
    <scope>NUCLEOTIDE SEQUENCE</scope>
    <source>
        <strain evidence="12">SS15</strain>
        <tissue evidence="12">Liver</tissue>
    </source>
</reference>
<feature type="region of interest" description="Disordered" evidence="9">
    <location>
        <begin position="649"/>
        <end position="681"/>
    </location>
</feature>
<organism evidence="12">
    <name type="scientific">Lamprotornis superbus</name>
    <dbReference type="NCBI Taxonomy" id="245042"/>
    <lineage>
        <taxon>Eukaryota</taxon>
        <taxon>Metazoa</taxon>
        <taxon>Chordata</taxon>
        <taxon>Craniata</taxon>
        <taxon>Vertebrata</taxon>
        <taxon>Euteleostomi</taxon>
        <taxon>Archelosauria</taxon>
        <taxon>Archosauria</taxon>
        <taxon>Dinosauria</taxon>
        <taxon>Saurischia</taxon>
        <taxon>Theropoda</taxon>
        <taxon>Coelurosauria</taxon>
        <taxon>Aves</taxon>
        <taxon>Neognathae</taxon>
        <taxon>Neoaves</taxon>
        <taxon>Telluraves</taxon>
        <taxon>Australaves</taxon>
        <taxon>Passeriformes</taxon>
        <taxon>Sturnidae</taxon>
        <taxon>Lamprotornis</taxon>
    </lineage>
</organism>
<evidence type="ECO:0000256" key="4">
    <source>
        <dbReference type="ARBA" id="ARBA00022729"/>
    </source>
</evidence>
<proteinExistence type="predicted"/>
<feature type="compositionally biased region" description="Polar residues" evidence="9">
    <location>
        <begin position="664"/>
        <end position="681"/>
    </location>
</feature>
<dbReference type="OrthoDB" id="10072329at2759"/>
<evidence type="ECO:0000256" key="1">
    <source>
        <dbReference type="ARBA" id="ARBA00004251"/>
    </source>
</evidence>
<accession>A0A835NRE9</accession>
<evidence type="ECO:0000313" key="13">
    <source>
        <dbReference type="EMBL" id="KAI1232075.1"/>
    </source>
</evidence>
<evidence type="ECO:0000256" key="3">
    <source>
        <dbReference type="ARBA" id="ARBA00022692"/>
    </source>
</evidence>
<comment type="subcellular location">
    <subcellularLocation>
        <location evidence="1">Cell membrane</location>
        <topology evidence="1">Single-pass type I membrane protein</topology>
    </subcellularLocation>
</comment>
<evidence type="ECO:0000259" key="11">
    <source>
        <dbReference type="Pfam" id="PF26060"/>
    </source>
</evidence>
<keyword evidence="2" id="KW-1003">Cell membrane</keyword>
<keyword evidence="5 10" id="KW-1133">Transmembrane helix</keyword>
<evidence type="ECO:0000256" key="2">
    <source>
        <dbReference type="ARBA" id="ARBA00022475"/>
    </source>
</evidence>
<feature type="domain" description="TGFBR3/Endoglin-like N-terminal" evidence="11">
    <location>
        <begin position="38"/>
        <end position="124"/>
    </location>
</feature>
<reference evidence="13" key="3">
    <citation type="submission" date="2022-01" db="EMBL/GenBank/DDBJ databases">
        <authorList>
            <person name="Rubenstein D.R."/>
        </authorList>
    </citation>
    <scope>NUCLEOTIDE SEQUENCE</scope>
    <source>
        <strain evidence="13">SS15</strain>
        <tissue evidence="13">Liver</tissue>
    </source>
</reference>
<evidence type="ECO:0000313" key="12">
    <source>
        <dbReference type="EMBL" id="KAG0119871.1"/>
    </source>
</evidence>
<keyword evidence="14" id="KW-1185">Reference proteome</keyword>
<keyword evidence="7" id="KW-1015">Disulfide bond</keyword>
<comment type="caution">
    <text evidence="12">The sequence shown here is derived from an EMBL/GenBank/DDBJ whole genome shotgun (WGS) entry which is preliminary data.</text>
</comment>
<keyword evidence="8" id="KW-0325">Glycoprotein</keyword>
<evidence type="ECO:0000256" key="9">
    <source>
        <dbReference type="SAM" id="MobiDB-lite"/>
    </source>
</evidence>
<protein>
    <recommendedName>
        <fullName evidence="11">TGFBR3/Endoglin-like N-terminal domain-containing protein</fullName>
    </recommendedName>
</protein>
<feature type="compositionally biased region" description="Low complexity" evidence="9">
    <location>
        <begin position="652"/>
        <end position="663"/>
    </location>
</feature>
<evidence type="ECO:0000256" key="7">
    <source>
        <dbReference type="ARBA" id="ARBA00023157"/>
    </source>
</evidence>
<evidence type="ECO:0000256" key="6">
    <source>
        <dbReference type="ARBA" id="ARBA00023136"/>
    </source>
</evidence>
<gene>
    <name evidence="13" type="ORF">IHE44_0007129</name>
    <name evidence="12" type="ORF">IHE44_013638</name>
</gene>
<keyword evidence="6 10" id="KW-0472">Membrane</keyword>
<sequence length="681" mass="73854">MAHAAKADIPVLDTSGHSISLGRWPGSGSGAGQSHGYPLRLSLGPQDAHLSPETIRAPNPEPPMVSSEGQLLAWALDTYGGITSYSELQDPRKVQLHLGEDAHSPPDCIPQEHFNAILHLETEVFFHGVKGCSRSDAQNTRAAHIIHLQSEPRYHSASSGTPGVGQAVGYGDAWEGVGVSQRQSLTSRVGCGTSWYGMLRRGILWFCSSPITEVNLTLTCPQNSLNQMLILQSKANFTWSLSLMCNIQLLVSGNYKIFSSVLLPGCLLPDKEQDLIAKAFEKNYSVIASYSAIPASTHISLEIHGHETVETPVTTTPLVTSPSPDLPRQVLFTLKPWKCTDETMEIVITRSHLGPIKDVVNITLRDISCQAEKNATHFMLKSPLSHCGTSLEGRGYANNELILSLAKDAVLQSVRVRAGFPSMSRAGRRCKCHCQLGAGCSLSAAPLLQVGFQCEIPRELFLRLFPTADFKAPQTELEINKEAFVQVWRFRFTYTIPEGGHMPLSATLKCKAGLQPDGFVPHRWVMEPSQEQHSLVHREPGGPHLSHPAGVHIFPLSSQLPSPQNDTIFEKALDVRVKDAWRALNCKFRAREVVNMGMGVGKGPSQCGNRGLGLAAVLGITFGAFLIGALLTAGLWYIYSHTRPISKLQPVSSTAPASESSSTNHSIGSTQSTPCSTSSMA</sequence>
<dbReference type="AlphaFoldDB" id="A0A835NRE9"/>
<dbReference type="EMBL" id="JADDUC010000076">
    <property type="protein sequence ID" value="KAG0119871.1"/>
    <property type="molecule type" value="Genomic_DNA"/>
</dbReference>
<evidence type="ECO:0000256" key="10">
    <source>
        <dbReference type="SAM" id="Phobius"/>
    </source>
</evidence>
<dbReference type="PANTHER" id="PTHR14002">
    <property type="entry name" value="ENDOGLIN/TGF-BETA RECEPTOR TYPE III"/>
    <property type="match status" value="1"/>
</dbReference>
<dbReference type="InterPro" id="IPR058899">
    <property type="entry name" value="TGFBR3/Endoglin-like_N"/>
</dbReference>
<name>A0A835NRE9_9PASS</name>
<dbReference type="Gene3D" id="2.60.40.3210">
    <property type="entry name" value="Zona pellucida, ZP-N domain"/>
    <property type="match status" value="1"/>
</dbReference>
<evidence type="ECO:0000256" key="8">
    <source>
        <dbReference type="ARBA" id="ARBA00023180"/>
    </source>
</evidence>
<reference evidence="13 14" key="2">
    <citation type="journal article" date="2021" name="J. Hered.">
        <title>Feather Gene Expression Elucidates the Developmental Basis of Plumage Iridescence in African Starlings.</title>
        <authorList>
            <person name="Rubenstein D.R."/>
            <person name="Corvelo A."/>
            <person name="MacManes M.D."/>
            <person name="Maia R."/>
            <person name="Narzisi G."/>
            <person name="Rousaki A."/>
            <person name="Vandenabeele P."/>
            <person name="Shawkey M.D."/>
            <person name="Solomon J."/>
        </authorList>
    </citation>
    <scope>NUCLEOTIDE SEQUENCE [LARGE SCALE GENOMIC DNA]</scope>
    <source>
        <strain evidence="13">SS15</strain>
    </source>
</reference>
<feature type="transmembrane region" description="Helical" evidence="10">
    <location>
        <begin position="612"/>
        <end position="639"/>
    </location>
</feature>